<evidence type="ECO:0000256" key="1">
    <source>
        <dbReference type="SAM" id="MobiDB-lite"/>
    </source>
</evidence>
<gene>
    <name evidence="2" type="ORF">AnigIFM63604_009369</name>
</gene>
<dbReference type="AlphaFoldDB" id="A0A9W6A620"/>
<comment type="caution">
    <text evidence="2">The sequence shown here is derived from an EMBL/GenBank/DDBJ whole genome shotgun (WGS) entry which is preliminary data.</text>
</comment>
<protein>
    <submittedName>
        <fullName evidence="2">Uncharacterized protein</fullName>
    </submittedName>
</protein>
<feature type="region of interest" description="Disordered" evidence="1">
    <location>
        <begin position="23"/>
        <end position="50"/>
    </location>
</feature>
<organism evidence="2 3">
    <name type="scientific">Aspergillus niger</name>
    <dbReference type="NCBI Taxonomy" id="5061"/>
    <lineage>
        <taxon>Eukaryota</taxon>
        <taxon>Fungi</taxon>
        <taxon>Dikarya</taxon>
        <taxon>Ascomycota</taxon>
        <taxon>Pezizomycotina</taxon>
        <taxon>Eurotiomycetes</taxon>
        <taxon>Eurotiomycetidae</taxon>
        <taxon>Eurotiales</taxon>
        <taxon>Aspergillaceae</taxon>
        <taxon>Aspergillus</taxon>
        <taxon>Aspergillus subgen. Circumdati</taxon>
    </lineage>
</organism>
<sequence length="152" mass="17302">MQSHGTPSNDLVLQKLSEMESAVTKLNEKVTRGADEGDKGPNPSDKRRVRKLENAANETIEERVDRLSQRVDDLTLKFDGFAVMVDHVSRLSTRVDFINRYLNEYSTLLQKETERTTAMTSGLDDACRRFHHLLSSISRPLDPGELMGFYED</sequence>
<name>A0A9W6A620_ASPNG</name>
<accession>A0A9W6A620</accession>
<reference evidence="2" key="1">
    <citation type="submission" date="2022-07" db="EMBL/GenBank/DDBJ databases">
        <title>Taxonomy of Aspergillus series Nigri: significant species reduction supported by multi-species coalescent approaches.</title>
        <authorList>
            <person name="Bian C."/>
            <person name="Kusuya Y."/>
            <person name="Sklenar F."/>
            <person name="D'hooge E."/>
            <person name="Yaguchi T."/>
            <person name="Takahashi H."/>
            <person name="Hubka V."/>
        </authorList>
    </citation>
    <scope>NUCLEOTIDE SEQUENCE</scope>
    <source>
        <strain evidence="2">IFM 63604</strain>
    </source>
</reference>
<feature type="compositionally biased region" description="Basic and acidic residues" evidence="1">
    <location>
        <begin position="26"/>
        <end position="39"/>
    </location>
</feature>
<evidence type="ECO:0000313" key="2">
    <source>
        <dbReference type="EMBL" id="GLA52505.1"/>
    </source>
</evidence>
<evidence type="ECO:0000313" key="3">
    <source>
        <dbReference type="Proteomes" id="UP001144191"/>
    </source>
</evidence>
<proteinExistence type="predicted"/>
<dbReference type="Proteomes" id="UP001144191">
    <property type="component" value="Unassembled WGS sequence"/>
</dbReference>
<dbReference type="EMBL" id="BRPB01000064">
    <property type="protein sequence ID" value="GLA52505.1"/>
    <property type="molecule type" value="Genomic_DNA"/>
</dbReference>